<dbReference type="PANTHER" id="PTHR47657:SF7">
    <property type="entry name" value="STEROL REGULATORY ELEMENT-BINDING PROTEIN ECM22"/>
    <property type="match status" value="1"/>
</dbReference>
<protein>
    <recommendedName>
        <fullName evidence="3">Zn(2)-C6 fungal-type domain-containing protein</fullName>
    </recommendedName>
</protein>
<dbReference type="GO" id="GO:0000981">
    <property type="term" value="F:DNA-binding transcription factor activity, RNA polymerase II-specific"/>
    <property type="evidence" value="ECO:0007669"/>
    <property type="project" value="InterPro"/>
</dbReference>
<feature type="region of interest" description="Disordered" evidence="2">
    <location>
        <begin position="1"/>
        <end position="95"/>
    </location>
</feature>
<gene>
    <name evidence="4" type="ORF">EJ08DRAFT_578369</name>
</gene>
<dbReference type="PROSITE" id="PS50048">
    <property type="entry name" value="ZN2_CY6_FUNGAL_2"/>
    <property type="match status" value="1"/>
</dbReference>
<dbReference type="CDD" id="cd00067">
    <property type="entry name" value="GAL4"/>
    <property type="match status" value="1"/>
</dbReference>
<dbReference type="AlphaFoldDB" id="A0A9P4U482"/>
<feature type="region of interest" description="Disordered" evidence="2">
    <location>
        <begin position="132"/>
        <end position="160"/>
    </location>
</feature>
<dbReference type="GO" id="GO:0008270">
    <property type="term" value="F:zinc ion binding"/>
    <property type="evidence" value="ECO:0007669"/>
    <property type="project" value="InterPro"/>
</dbReference>
<dbReference type="Pfam" id="PF11951">
    <property type="entry name" value="Fungal_trans_2"/>
    <property type="match status" value="1"/>
</dbReference>
<dbReference type="InterPro" id="IPR021858">
    <property type="entry name" value="Fun_TF"/>
</dbReference>
<feature type="compositionally biased region" description="Basic residues" evidence="2">
    <location>
        <begin position="81"/>
        <end position="95"/>
    </location>
</feature>
<keyword evidence="5" id="KW-1185">Reference proteome</keyword>
<sequence length="505" mass="56652">MYGFWTAPFPPDQYTSTWPGEETINTNPSKSHSPGTLSEILDADIASVSNSSYGGISPSQQTPYSREEKPTDCSSQIPSRPRGKPIPRKGHTKSRKGCFSCKRRKIKCQETRPCCTNCKKAEISCEYPKPGPFQNQSQQQQQPKESNIISLPSPRPSLQSTPTIFSMTDMKLFHHFLSHAYPTLPVGADAIWTLQMPSFAHEYEYLMRSMLALSASNLSLTTPHSRDLRNQAITHRVKAVRLLNQALCRPSTSREEGDARFAAFMNLTFQSTCMEDGLIDFLTMLRGCILQGDLGETSAFAGFVNDKDRTLGSMIERFEVADTLDVEVEALNEAAKSLLKLEELCTTDVERLYHGHLTDMVQNGYASPRQAYACFVQVYNFVGNITHSQFQSFIQPTNSCAQLLLSHFIASHVLLRNVITFESMERDTSAMYAILVGWCKSIDDGLDPFLRKFNRWPVEYVMEVAPRGMGAVQVEGVNFIRGRRVEGDNRSFGGGGYVVEKFFNN</sequence>
<keyword evidence="1" id="KW-0539">Nucleus</keyword>
<evidence type="ECO:0000256" key="2">
    <source>
        <dbReference type="SAM" id="MobiDB-lite"/>
    </source>
</evidence>
<feature type="compositionally biased region" description="Polar residues" evidence="2">
    <location>
        <begin position="143"/>
        <end position="160"/>
    </location>
</feature>
<feature type="compositionally biased region" description="Polar residues" evidence="2">
    <location>
        <begin position="47"/>
        <end position="64"/>
    </location>
</feature>
<reference evidence="4" key="1">
    <citation type="journal article" date="2020" name="Stud. Mycol.">
        <title>101 Dothideomycetes genomes: a test case for predicting lifestyles and emergence of pathogens.</title>
        <authorList>
            <person name="Haridas S."/>
            <person name="Albert R."/>
            <person name="Binder M."/>
            <person name="Bloem J."/>
            <person name="Labutti K."/>
            <person name="Salamov A."/>
            <person name="Andreopoulos B."/>
            <person name="Baker S."/>
            <person name="Barry K."/>
            <person name="Bills G."/>
            <person name="Bluhm B."/>
            <person name="Cannon C."/>
            <person name="Castanera R."/>
            <person name="Culley D."/>
            <person name="Daum C."/>
            <person name="Ezra D."/>
            <person name="Gonzalez J."/>
            <person name="Henrissat B."/>
            <person name="Kuo A."/>
            <person name="Liang C."/>
            <person name="Lipzen A."/>
            <person name="Lutzoni F."/>
            <person name="Magnuson J."/>
            <person name="Mondo S."/>
            <person name="Nolan M."/>
            <person name="Ohm R."/>
            <person name="Pangilinan J."/>
            <person name="Park H.-J."/>
            <person name="Ramirez L."/>
            <person name="Alfaro M."/>
            <person name="Sun H."/>
            <person name="Tritt A."/>
            <person name="Yoshinaga Y."/>
            <person name="Zwiers L.-H."/>
            <person name="Turgeon B."/>
            <person name="Goodwin S."/>
            <person name="Spatafora J."/>
            <person name="Crous P."/>
            <person name="Grigoriev I."/>
        </authorList>
    </citation>
    <scope>NUCLEOTIDE SEQUENCE</scope>
    <source>
        <strain evidence="4">CBS 130266</strain>
    </source>
</reference>
<proteinExistence type="predicted"/>
<evidence type="ECO:0000313" key="5">
    <source>
        <dbReference type="Proteomes" id="UP000800235"/>
    </source>
</evidence>
<dbReference type="InterPro" id="IPR036864">
    <property type="entry name" value="Zn2-C6_fun-type_DNA-bd_sf"/>
</dbReference>
<dbReference type="SMART" id="SM00066">
    <property type="entry name" value="GAL4"/>
    <property type="match status" value="1"/>
</dbReference>
<organism evidence="4 5">
    <name type="scientific">Tothia fuscella</name>
    <dbReference type="NCBI Taxonomy" id="1048955"/>
    <lineage>
        <taxon>Eukaryota</taxon>
        <taxon>Fungi</taxon>
        <taxon>Dikarya</taxon>
        <taxon>Ascomycota</taxon>
        <taxon>Pezizomycotina</taxon>
        <taxon>Dothideomycetes</taxon>
        <taxon>Pleosporomycetidae</taxon>
        <taxon>Venturiales</taxon>
        <taxon>Cylindrosympodiaceae</taxon>
        <taxon>Tothia</taxon>
    </lineage>
</organism>
<dbReference type="EMBL" id="MU007010">
    <property type="protein sequence ID" value="KAF2436700.1"/>
    <property type="molecule type" value="Genomic_DNA"/>
</dbReference>
<evidence type="ECO:0000259" key="3">
    <source>
        <dbReference type="PROSITE" id="PS50048"/>
    </source>
</evidence>
<dbReference type="Proteomes" id="UP000800235">
    <property type="component" value="Unassembled WGS sequence"/>
</dbReference>
<dbReference type="PANTHER" id="PTHR47657">
    <property type="entry name" value="STEROL REGULATORY ELEMENT-BINDING PROTEIN ECM22"/>
    <property type="match status" value="1"/>
</dbReference>
<dbReference type="InterPro" id="IPR052400">
    <property type="entry name" value="Zn2-C6_fungal_TF"/>
</dbReference>
<evidence type="ECO:0000313" key="4">
    <source>
        <dbReference type="EMBL" id="KAF2436700.1"/>
    </source>
</evidence>
<feature type="compositionally biased region" description="Polar residues" evidence="2">
    <location>
        <begin position="13"/>
        <end position="36"/>
    </location>
</feature>
<accession>A0A9P4U482</accession>
<dbReference type="InterPro" id="IPR001138">
    <property type="entry name" value="Zn2Cys6_DnaBD"/>
</dbReference>
<dbReference type="OrthoDB" id="416217at2759"/>
<dbReference type="Pfam" id="PF00172">
    <property type="entry name" value="Zn_clus"/>
    <property type="match status" value="1"/>
</dbReference>
<evidence type="ECO:0000256" key="1">
    <source>
        <dbReference type="ARBA" id="ARBA00023242"/>
    </source>
</evidence>
<dbReference type="SUPFAM" id="SSF57701">
    <property type="entry name" value="Zn2/Cys6 DNA-binding domain"/>
    <property type="match status" value="1"/>
</dbReference>
<dbReference type="PROSITE" id="PS00463">
    <property type="entry name" value="ZN2_CY6_FUNGAL_1"/>
    <property type="match status" value="1"/>
</dbReference>
<feature type="domain" description="Zn(2)-C6 fungal-type" evidence="3">
    <location>
        <begin position="97"/>
        <end position="127"/>
    </location>
</feature>
<comment type="caution">
    <text evidence="4">The sequence shown here is derived from an EMBL/GenBank/DDBJ whole genome shotgun (WGS) entry which is preliminary data.</text>
</comment>
<dbReference type="Gene3D" id="4.10.240.10">
    <property type="entry name" value="Zn(2)-C6 fungal-type DNA-binding domain"/>
    <property type="match status" value="1"/>
</dbReference>
<name>A0A9P4U482_9PEZI</name>